<reference evidence="2 3" key="1">
    <citation type="journal article" date="2001" name="FEMS Microbiol. Lett.">
        <title>Oceanobacillus iheyensis gen. nov., sp. nov., a deep-sea extremely halotolerant and alkaliphilic species isolated from a depth of 1050 m on the Iheya Ridge.</title>
        <authorList>
            <person name="Lu J."/>
            <person name="Nogi Y."/>
            <person name="Takami H."/>
        </authorList>
    </citation>
    <scope>NUCLEOTIDE SEQUENCE [LARGE SCALE GENOMIC DNA]</scope>
    <source>
        <strain evidence="3">DSM 14371 / CIP 107618 / JCM 11309 / KCTC 3954 / HTE831</strain>
    </source>
</reference>
<dbReference type="EMBL" id="BA000028">
    <property type="protein sequence ID" value="BAC13332.1"/>
    <property type="molecule type" value="Genomic_DNA"/>
</dbReference>
<dbReference type="InterPro" id="IPR013149">
    <property type="entry name" value="ADH-like_C"/>
</dbReference>
<accession>Q8ERC9</accession>
<protein>
    <submittedName>
        <fullName evidence="2">Alcohol dehydrogenase</fullName>
        <ecNumber evidence="2">1.1.1.-</ecNumber>
    </submittedName>
</protein>
<sequence length="327" mass="35874">MMRGLVHERNQVTIKDMDEPTPASNEVVVKLKAAGLNRRDLAIPKRRGDEQEALILGSDGAGVIDSIGDEVENVQVGDEVIINPSLRWKQNSDAPPKGFDILGMPDHGTIAEKIVIASDQVEPKPSYLSWEEAAVFSLAALTGYRAIFTKGKLQPGETVFIPGAGSGVASFLIHFAKNHGARVITTSRSKDKQEKAKDLGADVVLDTSDDWEAALQDETIDMVIDSVGKATFHRSLAVLKKGGRFVTFGATTEDVIDFDLRSFFYGQYQLIGTTMGCKEELEAALNHYIKYETRPVVDKVFNLEESLDALEYLKEGKQFGKVAIRIS</sequence>
<dbReference type="EC" id="1.1.1.-" evidence="2"/>
<dbReference type="GO" id="GO:0016491">
    <property type="term" value="F:oxidoreductase activity"/>
    <property type="evidence" value="ECO:0007669"/>
    <property type="project" value="UniProtKB-KW"/>
</dbReference>
<dbReference type="SUPFAM" id="SSF50129">
    <property type="entry name" value="GroES-like"/>
    <property type="match status" value="1"/>
</dbReference>
<dbReference type="eggNOG" id="COG0604">
    <property type="taxonomic scope" value="Bacteria"/>
</dbReference>
<dbReference type="Gene3D" id="3.40.50.720">
    <property type="entry name" value="NAD(P)-binding Rossmann-like Domain"/>
    <property type="match status" value="1"/>
</dbReference>
<evidence type="ECO:0000313" key="3">
    <source>
        <dbReference type="Proteomes" id="UP000000822"/>
    </source>
</evidence>
<feature type="domain" description="Enoyl reductase (ER)" evidence="1">
    <location>
        <begin position="7"/>
        <end position="324"/>
    </location>
</feature>
<dbReference type="InterPro" id="IPR011032">
    <property type="entry name" value="GroES-like_sf"/>
</dbReference>
<keyword evidence="3" id="KW-1185">Reference proteome</keyword>
<dbReference type="AlphaFoldDB" id="Q8ERC9"/>
<evidence type="ECO:0000259" key="1">
    <source>
        <dbReference type="SMART" id="SM00829"/>
    </source>
</evidence>
<dbReference type="InterPro" id="IPR036291">
    <property type="entry name" value="NAD(P)-bd_dom_sf"/>
</dbReference>
<reference evidence="2 3" key="2">
    <citation type="journal article" date="2002" name="Nucleic Acids Res.">
        <title>Genome sequence of Oceanobacillus iheyensis isolated from the Iheya Ridge and its unexpected adaptive capabilities to extreme environments.</title>
        <authorList>
            <person name="Takami H."/>
            <person name="Takaki Y."/>
            <person name="Uchiyama I."/>
        </authorList>
    </citation>
    <scope>NUCLEOTIDE SEQUENCE [LARGE SCALE GENOMIC DNA]</scope>
    <source>
        <strain evidence="3">DSM 14371 / CIP 107618 / JCM 11309 / KCTC 3954 / HTE831</strain>
    </source>
</reference>
<dbReference type="Proteomes" id="UP000000822">
    <property type="component" value="Chromosome"/>
</dbReference>
<dbReference type="SUPFAM" id="SSF51735">
    <property type="entry name" value="NAD(P)-binding Rossmann-fold domains"/>
    <property type="match status" value="1"/>
</dbReference>
<dbReference type="Gene3D" id="3.90.180.10">
    <property type="entry name" value="Medium-chain alcohol dehydrogenases, catalytic domain"/>
    <property type="match status" value="1"/>
</dbReference>
<evidence type="ECO:0000313" key="2">
    <source>
        <dbReference type="EMBL" id="BAC13332.1"/>
    </source>
</evidence>
<gene>
    <name evidence="2" type="ordered locus">OB1376</name>
</gene>
<dbReference type="InterPro" id="IPR020843">
    <property type="entry name" value="ER"/>
</dbReference>
<organism evidence="2 3">
    <name type="scientific">Oceanobacillus iheyensis (strain DSM 14371 / CIP 107618 / JCM 11309 / KCTC 3954 / HTE831)</name>
    <dbReference type="NCBI Taxonomy" id="221109"/>
    <lineage>
        <taxon>Bacteria</taxon>
        <taxon>Bacillati</taxon>
        <taxon>Bacillota</taxon>
        <taxon>Bacilli</taxon>
        <taxon>Bacillales</taxon>
        <taxon>Bacillaceae</taxon>
        <taxon>Oceanobacillus</taxon>
    </lineage>
</organism>
<dbReference type="HOGENOM" id="CLU_026673_3_4_9"/>
<dbReference type="InterPro" id="IPR013154">
    <property type="entry name" value="ADH-like_N"/>
</dbReference>
<dbReference type="Pfam" id="PF08240">
    <property type="entry name" value="ADH_N"/>
    <property type="match status" value="1"/>
</dbReference>
<dbReference type="Pfam" id="PF00107">
    <property type="entry name" value="ADH_zinc_N"/>
    <property type="match status" value="1"/>
</dbReference>
<dbReference type="PANTHER" id="PTHR45033">
    <property type="match status" value="1"/>
</dbReference>
<dbReference type="SMART" id="SM00829">
    <property type="entry name" value="PKS_ER"/>
    <property type="match status" value="1"/>
</dbReference>
<dbReference type="InterPro" id="IPR052711">
    <property type="entry name" value="Zinc_ADH-like"/>
</dbReference>
<proteinExistence type="predicted"/>
<dbReference type="STRING" id="221109.gene:10733616"/>
<dbReference type="KEGG" id="oih:OB1376"/>
<dbReference type="PhylomeDB" id="Q8ERC9"/>
<dbReference type="PANTHER" id="PTHR45033:SF3">
    <property type="entry name" value="DEHYDROGENASE, PUTATIVE (AFU_ORTHOLOGUE AFUA_2G13270)-RELATED"/>
    <property type="match status" value="1"/>
</dbReference>
<keyword evidence="2" id="KW-0560">Oxidoreductase</keyword>
<name>Q8ERC9_OCEIH</name>